<dbReference type="Gene3D" id="3.50.50.60">
    <property type="entry name" value="FAD/NAD(P)-binding domain"/>
    <property type="match status" value="1"/>
</dbReference>
<keyword evidence="2" id="KW-0285">Flavoprotein</keyword>
<accession>A0ABY8QSJ8</accession>
<proteinExistence type="predicted"/>
<dbReference type="Pfam" id="PF01494">
    <property type="entry name" value="FAD_binding_3"/>
    <property type="match status" value="1"/>
</dbReference>
<dbReference type="SUPFAM" id="SSF51905">
    <property type="entry name" value="FAD/NAD(P)-binding domain"/>
    <property type="match status" value="1"/>
</dbReference>
<dbReference type="NCBIfam" id="NF004780">
    <property type="entry name" value="PRK06126.1"/>
    <property type="match status" value="1"/>
</dbReference>
<sequence>MLALEFDRFGIDSVVLEPRTTVHDNRPRAKTTNARTMTLLRRLGLADRLRAAAPLPTSYSEDVAFCTSLVGHELRRFRHAFQLHADRWELQPEAGQQVAQPVVEEVLRTAVRGARRAGLFTGISLRDLRNVDGDDNTRAVARVEDESGAVREIPCGYLVGADGGASAVRRSLGIRLEGGSAARPNLNAVFRSPDLAGKVALEPAVQYWVVGQQAQGMIGRMDLDDTWWTILQGVDVAPERTPELVRALVGADISLDVIETDAWTARMLLAPSYQRGGVFLVGDAAHLNPPWGGHGFNTCIGDAVNLAWKLAAVESGWGTRRLLDTYQEERRPVAERTIRDAATNGKALAYDFIDPRLDDDGREGEDARARAHVSLGVKESEFLSLGLVLGYHYAGSSLITPDGTRPPAEDPVHYAPSAAPGCLLPHAWLADGRSLYDLLGGGFTLLLDGGDSRSAEGWDEVAARAEAAGIPLAVRTVGDFDAADAGELWGAPGVLVRPDQHVAWRGNAPSAALEALRRAVGLPGAGQSGSDQPAPVGSLTI</sequence>
<dbReference type="GO" id="GO:0004497">
    <property type="term" value="F:monooxygenase activity"/>
    <property type="evidence" value="ECO:0007669"/>
    <property type="project" value="UniProtKB-KW"/>
</dbReference>
<evidence type="ECO:0000259" key="5">
    <source>
        <dbReference type="Pfam" id="PF01494"/>
    </source>
</evidence>
<evidence type="ECO:0000256" key="3">
    <source>
        <dbReference type="ARBA" id="ARBA00022827"/>
    </source>
</evidence>
<keyword evidence="6" id="KW-0503">Monooxygenase</keyword>
<dbReference type="PRINTS" id="PR00420">
    <property type="entry name" value="RNGMNOXGNASE"/>
</dbReference>
<dbReference type="Gene3D" id="3.30.9.10">
    <property type="entry name" value="D-Amino Acid Oxidase, subunit A, domain 2"/>
    <property type="match status" value="1"/>
</dbReference>
<feature type="domain" description="FAD-binding" evidence="5">
    <location>
        <begin position="1"/>
        <end position="339"/>
    </location>
</feature>
<evidence type="ECO:0000313" key="7">
    <source>
        <dbReference type="Proteomes" id="UP001209083"/>
    </source>
</evidence>
<dbReference type="InterPro" id="IPR050641">
    <property type="entry name" value="RIFMO-like"/>
</dbReference>
<keyword evidence="6" id="KW-0560">Oxidoreductase</keyword>
<dbReference type="PANTHER" id="PTHR43004">
    <property type="entry name" value="TRK SYSTEM POTASSIUM UPTAKE PROTEIN"/>
    <property type="match status" value="1"/>
</dbReference>
<keyword evidence="3" id="KW-0274">FAD</keyword>
<dbReference type="Gene3D" id="3.40.30.120">
    <property type="match status" value="1"/>
</dbReference>
<feature type="region of interest" description="Disordered" evidence="4">
    <location>
        <begin position="522"/>
        <end position="541"/>
    </location>
</feature>
<evidence type="ECO:0000256" key="4">
    <source>
        <dbReference type="SAM" id="MobiDB-lite"/>
    </source>
</evidence>
<evidence type="ECO:0000256" key="2">
    <source>
        <dbReference type="ARBA" id="ARBA00022630"/>
    </source>
</evidence>
<evidence type="ECO:0000256" key="1">
    <source>
        <dbReference type="ARBA" id="ARBA00001974"/>
    </source>
</evidence>
<dbReference type="Proteomes" id="UP001209083">
    <property type="component" value="Chromosome"/>
</dbReference>
<dbReference type="RefSeq" id="WP_349638693.1">
    <property type="nucleotide sequence ID" value="NZ_CP090958.1"/>
</dbReference>
<dbReference type="InterPro" id="IPR002938">
    <property type="entry name" value="FAD-bd"/>
</dbReference>
<evidence type="ECO:0000313" key="6">
    <source>
        <dbReference type="EMBL" id="WGW11898.1"/>
    </source>
</evidence>
<dbReference type="Pfam" id="PF21274">
    <property type="entry name" value="Rng_hyd_C"/>
    <property type="match status" value="1"/>
</dbReference>
<keyword evidence="7" id="KW-1185">Reference proteome</keyword>
<gene>
    <name evidence="6" type="ORF">LWF01_17695</name>
</gene>
<dbReference type="PANTHER" id="PTHR43004:SF19">
    <property type="entry name" value="BINDING MONOOXYGENASE, PUTATIVE (JCVI)-RELATED"/>
    <property type="match status" value="1"/>
</dbReference>
<organism evidence="6 7">
    <name type="scientific">Saxibacter everestensis</name>
    <dbReference type="NCBI Taxonomy" id="2909229"/>
    <lineage>
        <taxon>Bacteria</taxon>
        <taxon>Bacillati</taxon>
        <taxon>Actinomycetota</taxon>
        <taxon>Actinomycetes</taxon>
        <taxon>Micrococcales</taxon>
        <taxon>Brevibacteriaceae</taxon>
        <taxon>Saxibacter</taxon>
    </lineage>
</organism>
<dbReference type="EMBL" id="CP090958">
    <property type="protein sequence ID" value="WGW11898.1"/>
    <property type="molecule type" value="Genomic_DNA"/>
</dbReference>
<comment type="cofactor">
    <cofactor evidence="1">
        <name>FAD</name>
        <dbReference type="ChEBI" id="CHEBI:57692"/>
    </cofactor>
</comment>
<name>A0ABY8QSJ8_9MICO</name>
<reference evidence="6 7" key="1">
    <citation type="submission" date="2023-05" db="EMBL/GenBank/DDBJ databases">
        <title>Lithophilousrod everest ZFBP1038 complete genpme.</title>
        <authorList>
            <person name="Tian M."/>
        </authorList>
    </citation>
    <scope>NUCLEOTIDE SEQUENCE [LARGE SCALE GENOMIC DNA]</scope>
    <source>
        <strain evidence="6 7">ZFBP1038</strain>
    </source>
</reference>
<protein>
    <submittedName>
        <fullName evidence="6">FAD-dependent monooxygenase</fullName>
    </submittedName>
</protein>
<dbReference type="InterPro" id="IPR036188">
    <property type="entry name" value="FAD/NAD-bd_sf"/>
</dbReference>